<dbReference type="Proteomes" id="UP000326678">
    <property type="component" value="Chromosome Gxm1"/>
</dbReference>
<gene>
    <name evidence="2" type="ORF">GXM_04963</name>
</gene>
<sequence>MESPCSSSISKSRANIKACLIFSSVSSGNLPSLRSSLTAGIEPKP</sequence>
<evidence type="ECO:0000313" key="2">
    <source>
        <dbReference type="EMBL" id="QFS47471.1"/>
    </source>
</evidence>
<name>A0A5P8W4N7_9NOSO</name>
<feature type="region of interest" description="Disordered" evidence="1">
    <location>
        <begin position="26"/>
        <end position="45"/>
    </location>
</feature>
<organism evidence="2 3">
    <name type="scientific">Nostoc sphaeroides CCNUC1</name>
    <dbReference type="NCBI Taxonomy" id="2653204"/>
    <lineage>
        <taxon>Bacteria</taxon>
        <taxon>Bacillati</taxon>
        <taxon>Cyanobacteriota</taxon>
        <taxon>Cyanophyceae</taxon>
        <taxon>Nostocales</taxon>
        <taxon>Nostocaceae</taxon>
        <taxon>Nostoc</taxon>
    </lineage>
</organism>
<keyword evidence="3" id="KW-1185">Reference proteome</keyword>
<reference evidence="2 3" key="1">
    <citation type="submission" date="2019-10" db="EMBL/GenBank/DDBJ databases">
        <title>Genomic and transcriptomic insights into the perfect genentic adaptation of a filamentous nitrogen-fixing cyanobacterium to rice fields.</title>
        <authorList>
            <person name="Chen Z."/>
        </authorList>
    </citation>
    <scope>NUCLEOTIDE SEQUENCE [LARGE SCALE GENOMIC DNA]</scope>
    <source>
        <strain evidence="2">CCNUC1</strain>
    </source>
</reference>
<dbReference type="AlphaFoldDB" id="A0A5P8W4N7"/>
<dbReference type="KEGG" id="nsh:GXM_04963"/>
<proteinExistence type="predicted"/>
<evidence type="ECO:0000256" key="1">
    <source>
        <dbReference type="SAM" id="MobiDB-lite"/>
    </source>
</evidence>
<accession>A0A5P8W4N7</accession>
<evidence type="ECO:0000313" key="3">
    <source>
        <dbReference type="Proteomes" id="UP000326678"/>
    </source>
</evidence>
<feature type="compositionally biased region" description="Polar residues" evidence="1">
    <location>
        <begin position="26"/>
        <end position="38"/>
    </location>
</feature>
<protein>
    <submittedName>
        <fullName evidence="2">Uncharacterized protein</fullName>
    </submittedName>
</protein>
<dbReference type="EMBL" id="CP045226">
    <property type="protein sequence ID" value="QFS47471.1"/>
    <property type="molecule type" value="Genomic_DNA"/>
</dbReference>